<gene>
    <name evidence="1" type="ORF">CCR82_02410</name>
</gene>
<dbReference type="AlphaFoldDB" id="A0AAJ0XF63"/>
<reference evidence="1" key="2">
    <citation type="journal article" date="2020" name="Microorganisms">
        <title>Osmotic Adaptation and Compatible Solute Biosynthesis of Phototrophic Bacteria as Revealed from Genome Analyses.</title>
        <authorList>
            <person name="Imhoff J.F."/>
            <person name="Rahn T."/>
            <person name="Kunzel S."/>
            <person name="Keller A."/>
            <person name="Neulinger S.C."/>
        </authorList>
    </citation>
    <scope>NUCLEOTIDE SEQUENCE</scope>
    <source>
        <strain evidence="1">DSM 4395</strain>
    </source>
</reference>
<protein>
    <submittedName>
        <fullName evidence="1">Uncharacterized protein</fullName>
    </submittedName>
</protein>
<reference evidence="1" key="1">
    <citation type="submission" date="2017-05" db="EMBL/GenBank/DDBJ databases">
        <authorList>
            <person name="Imhoff J.F."/>
            <person name="Rahn T."/>
            <person name="Kuenzel S."/>
            <person name="Neulinger S.C."/>
        </authorList>
    </citation>
    <scope>NUCLEOTIDE SEQUENCE</scope>
    <source>
        <strain evidence="1">DSM 4395</strain>
    </source>
</reference>
<dbReference type="EMBL" id="NHSF01000015">
    <property type="protein sequence ID" value="MBK5929415.1"/>
    <property type="molecule type" value="Genomic_DNA"/>
</dbReference>
<sequence>MQVHAAKVHPKQLTMHSFLIQLPKQQSKLLVVGFGHEILNQGRQWRPLLQALRLLLQAIMEARILLRLQSQVSKGLVKQPHVIDHAPAYILVPLIKRRLEDTAILFL</sequence>
<keyword evidence="2" id="KW-1185">Reference proteome</keyword>
<comment type="caution">
    <text evidence="1">The sequence shown here is derived from an EMBL/GenBank/DDBJ whole genome shotgun (WGS) entry which is preliminary data.</text>
</comment>
<evidence type="ECO:0000313" key="1">
    <source>
        <dbReference type="EMBL" id="MBK5929415.1"/>
    </source>
</evidence>
<name>A0AAJ0XF63_HALSE</name>
<evidence type="ECO:0000313" key="2">
    <source>
        <dbReference type="Proteomes" id="UP001296967"/>
    </source>
</evidence>
<proteinExistence type="predicted"/>
<organism evidence="1 2">
    <name type="scientific">Halochromatium salexigens</name>
    <name type="common">Chromatium salexigens</name>
    <dbReference type="NCBI Taxonomy" id="49447"/>
    <lineage>
        <taxon>Bacteria</taxon>
        <taxon>Pseudomonadati</taxon>
        <taxon>Pseudomonadota</taxon>
        <taxon>Gammaproteobacteria</taxon>
        <taxon>Chromatiales</taxon>
        <taxon>Chromatiaceae</taxon>
        <taxon>Halochromatium</taxon>
    </lineage>
</organism>
<dbReference type="Proteomes" id="UP001296967">
    <property type="component" value="Unassembled WGS sequence"/>
</dbReference>
<accession>A0AAJ0XF63</accession>